<dbReference type="GO" id="GO:0016853">
    <property type="term" value="F:isomerase activity"/>
    <property type="evidence" value="ECO:0007669"/>
    <property type="project" value="InterPro"/>
</dbReference>
<dbReference type="InterPro" id="IPR037481">
    <property type="entry name" value="LacX"/>
</dbReference>
<accession>A0A2T3G4U5</accession>
<dbReference type="PANTHER" id="PTHR11122:SF13">
    <property type="entry name" value="GLUCOSE-6-PHOSPHATE 1-EPIMERASE"/>
    <property type="match status" value="1"/>
</dbReference>
<dbReference type="CDD" id="cd09024">
    <property type="entry name" value="Aldose_epim_lacX"/>
    <property type="match status" value="1"/>
</dbReference>
<reference evidence="4" key="3">
    <citation type="submission" date="2020-09" db="EMBL/GenBank/DDBJ databases">
        <title>Complete genome sequencing of Faecalibacillus intestinalis strain 14EGH31.</title>
        <authorList>
            <person name="Sakamoto M."/>
            <person name="Murakami T."/>
            <person name="Mori H."/>
        </authorList>
    </citation>
    <scope>NUCLEOTIDE SEQUENCE [LARGE SCALE GENOMIC DNA]</scope>
    <source>
        <strain evidence="4">14EGH31</strain>
    </source>
</reference>
<dbReference type="GO" id="GO:0005975">
    <property type="term" value="P:carbohydrate metabolic process"/>
    <property type="evidence" value="ECO:0007669"/>
    <property type="project" value="InterPro"/>
</dbReference>
<dbReference type="InterPro" id="IPR008183">
    <property type="entry name" value="Aldose_1/G6P_1-epimerase"/>
</dbReference>
<keyword evidence="3" id="KW-1185">Reference proteome</keyword>
<dbReference type="Proteomes" id="UP000240974">
    <property type="component" value="Unassembled WGS sequence"/>
</dbReference>
<reference evidence="1" key="2">
    <citation type="journal article" date="2020" name="Microbiol. Resour. Announc.">
        <title>Complete Genome Sequence of Faecalibacillus intestinalis JCM 34082, Isolated from Feces from a Healthy Japanese Female.</title>
        <authorList>
            <person name="Sakamoto M."/>
            <person name="Ikeyama N."/>
            <person name="Toyoda A."/>
            <person name="Murakami T."/>
            <person name="Mori H."/>
            <person name="Ohkuma M."/>
        </authorList>
    </citation>
    <scope>NUCLEOTIDE SEQUENCE</scope>
    <source>
        <strain evidence="1">14EGH31</strain>
    </source>
</reference>
<sequence>MVELSNDLLTVSLHPKGAEIISIKGKKDQLNYMWRRDASQWANSAPILFPIVGALKNDTCVINGKEYHMTQHGFARHNEFETNQVSDTEVIFSLKSNDEIIKQYPFLFELNVTYRLVENKLTCHIKVKNTDHQPIYFQVGGHPAFACPFMENESSNDYYLEFSENETCNRKIIDVEKRGMSRVEKPFFDNEKRFFVRQELFNTDAIVIKKFKSENIALKSLNHDKSIVFHMNGFDHVGLWAAKHVGGLIAIEPWVGHADYTDFNGEFKEKESCVELPVGKNFEVEFAVEINQ</sequence>
<proteinExistence type="predicted"/>
<evidence type="ECO:0000313" key="4">
    <source>
        <dbReference type="Proteomes" id="UP000593842"/>
    </source>
</evidence>
<reference evidence="2 3" key="1">
    <citation type="journal article" date="2019" name="Int. J. Syst. Evol. Microbiol.">
        <title>Faecalibacillus intestinalis gen. nov., sp. nov. and Faecalibacillus faecis sp. nov., isolated from human faeces.</title>
        <authorList>
            <person name="Seo B."/>
            <person name="Jeon K."/>
            <person name="Baek I."/>
            <person name="Lee Y.M."/>
            <person name="Baek K."/>
            <person name="Ko G."/>
        </authorList>
    </citation>
    <scope>NUCLEOTIDE SEQUENCE [LARGE SCALE GENOMIC DNA]</scope>
    <source>
        <strain evidence="2 3">SNUG30099</strain>
    </source>
</reference>
<dbReference type="KEGG" id="fit:Fi14EGH31_15430"/>
<dbReference type="InterPro" id="IPR011013">
    <property type="entry name" value="Gal_mutarotase_sf_dom"/>
</dbReference>
<dbReference type="EMBL" id="AP024085">
    <property type="protein sequence ID" value="BCL57831.1"/>
    <property type="molecule type" value="Genomic_DNA"/>
</dbReference>
<dbReference type="EMBL" id="PYLQ01000004">
    <property type="protein sequence ID" value="PST42539.1"/>
    <property type="molecule type" value="Genomic_DNA"/>
</dbReference>
<evidence type="ECO:0000313" key="2">
    <source>
        <dbReference type="EMBL" id="PST42539.1"/>
    </source>
</evidence>
<dbReference type="PANTHER" id="PTHR11122">
    <property type="entry name" value="APOSPORY-ASSOCIATED PROTEIN C-RELATED"/>
    <property type="match status" value="1"/>
</dbReference>
<dbReference type="Gene3D" id="2.70.98.10">
    <property type="match status" value="1"/>
</dbReference>
<evidence type="ECO:0000313" key="3">
    <source>
        <dbReference type="Proteomes" id="UP000240974"/>
    </source>
</evidence>
<dbReference type="AlphaFoldDB" id="A0A2T3G4U5"/>
<protein>
    <submittedName>
        <fullName evidence="2">Aldose 1-epimerase family protein</fullName>
    </submittedName>
    <submittedName>
        <fullName evidence="1">Galactose mutarotase</fullName>
    </submittedName>
</protein>
<dbReference type="GO" id="GO:0030246">
    <property type="term" value="F:carbohydrate binding"/>
    <property type="evidence" value="ECO:0007669"/>
    <property type="project" value="InterPro"/>
</dbReference>
<gene>
    <name evidence="2" type="ORF">C7U54_04525</name>
    <name evidence="1" type="ORF">Fi14EGH31_15430</name>
</gene>
<dbReference type="Pfam" id="PF01263">
    <property type="entry name" value="Aldose_epim"/>
    <property type="match status" value="1"/>
</dbReference>
<evidence type="ECO:0000313" key="1">
    <source>
        <dbReference type="EMBL" id="BCL57831.1"/>
    </source>
</evidence>
<dbReference type="GeneID" id="70579974"/>
<dbReference type="Proteomes" id="UP000593842">
    <property type="component" value="Chromosome"/>
</dbReference>
<dbReference type="RefSeq" id="WP_022001538.1">
    <property type="nucleotide sequence ID" value="NZ_AP024085.1"/>
</dbReference>
<dbReference type="SUPFAM" id="SSF74650">
    <property type="entry name" value="Galactose mutarotase-like"/>
    <property type="match status" value="1"/>
</dbReference>
<dbReference type="InterPro" id="IPR014718">
    <property type="entry name" value="GH-type_carb-bd"/>
</dbReference>
<name>A0A2T3G4U5_9FIRM</name>
<organism evidence="2 3">
    <name type="scientific">Faecalibacillus intestinalis</name>
    <dbReference type="NCBI Taxonomy" id="1982626"/>
    <lineage>
        <taxon>Bacteria</taxon>
        <taxon>Bacillati</taxon>
        <taxon>Bacillota</taxon>
        <taxon>Erysipelotrichia</taxon>
        <taxon>Erysipelotrichales</taxon>
        <taxon>Coprobacillaceae</taxon>
        <taxon>Faecalibacillus</taxon>
    </lineage>
</organism>